<evidence type="ECO:0000313" key="2">
    <source>
        <dbReference type="EMBL" id="MBB4717641.1"/>
    </source>
</evidence>
<proteinExistence type="predicted"/>
<feature type="region of interest" description="Disordered" evidence="1">
    <location>
        <begin position="40"/>
        <end position="72"/>
    </location>
</feature>
<keyword evidence="3" id="KW-1185">Reference proteome</keyword>
<gene>
    <name evidence="2" type="ORF">BJ965_007523</name>
</gene>
<dbReference type="GeneID" id="95799458"/>
<dbReference type="RefSeq" id="WP_184916149.1">
    <property type="nucleotide sequence ID" value="NZ_JACHMS010000001.1"/>
</dbReference>
<dbReference type="Proteomes" id="UP000565089">
    <property type="component" value="Unassembled WGS sequence"/>
</dbReference>
<dbReference type="EMBL" id="JACHMS010000001">
    <property type="protein sequence ID" value="MBB4717641.1"/>
    <property type="molecule type" value="Genomic_DNA"/>
</dbReference>
<protein>
    <submittedName>
        <fullName evidence="2">Uncharacterized protein</fullName>
    </submittedName>
</protein>
<reference evidence="2 3" key="1">
    <citation type="submission" date="2020-08" db="EMBL/GenBank/DDBJ databases">
        <title>Sequencing the genomes of 1000 actinobacteria strains.</title>
        <authorList>
            <person name="Klenk H.-P."/>
        </authorList>
    </citation>
    <scope>NUCLEOTIDE SEQUENCE [LARGE SCALE GENOMIC DNA]</scope>
    <source>
        <strain evidence="2 3">DSM 40483</strain>
    </source>
</reference>
<feature type="compositionally biased region" description="Basic and acidic residues" evidence="1">
    <location>
        <begin position="40"/>
        <end position="56"/>
    </location>
</feature>
<sequence>MGVSGEACAGRGDGTDCPHREVLDVAADGPRCEECRHHWELDGTEPERRMVEDEGPTRPLGAPGEAGHDSAA</sequence>
<dbReference type="AlphaFoldDB" id="A0A7W7DVW6"/>
<comment type="caution">
    <text evidence="2">The sequence shown here is derived from an EMBL/GenBank/DDBJ whole genome shotgun (WGS) entry which is preliminary data.</text>
</comment>
<feature type="region of interest" description="Disordered" evidence="1">
    <location>
        <begin position="1"/>
        <end position="20"/>
    </location>
</feature>
<name>A0A7W7DVW6_9ACTN</name>
<evidence type="ECO:0000256" key="1">
    <source>
        <dbReference type="SAM" id="MobiDB-lite"/>
    </source>
</evidence>
<organism evidence="2 3">
    <name type="scientific">Streptomyces luteogriseus</name>
    <dbReference type="NCBI Taxonomy" id="68233"/>
    <lineage>
        <taxon>Bacteria</taxon>
        <taxon>Bacillati</taxon>
        <taxon>Actinomycetota</taxon>
        <taxon>Actinomycetes</taxon>
        <taxon>Kitasatosporales</taxon>
        <taxon>Streptomycetaceae</taxon>
        <taxon>Streptomyces</taxon>
    </lineage>
</organism>
<evidence type="ECO:0000313" key="3">
    <source>
        <dbReference type="Proteomes" id="UP000565089"/>
    </source>
</evidence>
<accession>A0A7W7DVW6</accession>